<accession>A0A9D4S3Z2</accession>
<gene>
    <name evidence="1" type="ORF">DPMN_014925</name>
</gene>
<dbReference type="AlphaFoldDB" id="A0A9D4S3Z2"/>
<protein>
    <recommendedName>
        <fullName evidence="3">MADF domain-containing protein</fullName>
    </recommendedName>
</protein>
<reference evidence="1" key="1">
    <citation type="journal article" date="2019" name="bioRxiv">
        <title>The Genome of the Zebra Mussel, Dreissena polymorpha: A Resource for Invasive Species Research.</title>
        <authorList>
            <person name="McCartney M.A."/>
            <person name="Auch B."/>
            <person name="Kono T."/>
            <person name="Mallez S."/>
            <person name="Zhang Y."/>
            <person name="Obille A."/>
            <person name="Becker A."/>
            <person name="Abrahante J.E."/>
            <person name="Garbe J."/>
            <person name="Badalamenti J.P."/>
            <person name="Herman A."/>
            <person name="Mangelson H."/>
            <person name="Liachko I."/>
            <person name="Sullivan S."/>
            <person name="Sone E.D."/>
            <person name="Koren S."/>
            <person name="Silverstein K.A.T."/>
            <person name="Beckman K.B."/>
            <person name="Gohl D.M."/>
        </authorList>
    </citation>
    <scope>NUCLEOTIDE SEQUENCE</scope>
    <source>
        <strain evidence="1">Duluth1</strain>
        <tissue evidence="1">Whole animal</tissue>
    </source>
</reference>
<evidence type="ECO:0000313" key="2">
    <source>
        <dbReference type="Proteomes" id="UP000828390"/>
    </source>
</evidence>
<evidence type="ECO:0000313" key="1">
    <source>
        <dbReference type="EMBL" id="KAH3890836.1"/>
    </source>
</evidence>
<dbReference type="Proteomes" id="UP000828390">
    <property type="component" value="Unassembled WGS sequence"/>
</dbReference>
<organism evidence="1 2">
    <name type="scientific">Dreissena polymorpha</name>
    <name type="common">Zebra mussel</name>
    <name type="synonym">Mytilus polymorpha</name>
    <dbReference type="NCBI Taxonomy" id="45954"/>
    <lineage>
        <taxon>Eukaryota</taxon>
        <taxon>Metazoa</taxon>
        <taxon>Spiralia</taxon>
        <taxon>Lophotrochozoa</taxon>
        <taxon>Mollusca</taxon>
        <taxon>Bivalvia</taxon>
        <taxon>Autobranchia</taxon>
        <taxon>Heteroconchia</taxon>
        <taxon>Euheterodonta</taxon>
        <taxon>Imparidentia</taxon>
        <taxon>Neoheterodontei</taxon>
        <taxon>Myida</taxon>
        <taxon>Dreissenoidea</taxon>
        <taxon>Dreissenidae</taxon>
        <taxon>Dreissena</taxon>
    </lineage>
</organism>
<comment type="caution">
    <text evidence="1">The sequence shown here is derived from an EMBL/GenBank/DDBJ whole genome shotgun (WGS) entry which is preliminary data.</text>
</comment>
<keyword evidence="2" id="KW-1185">Reference proteome</keyword>
<evidence type="ECO:0008006" key="3">
    <source>
        <dbReference type="Google" id="ProtNLM"/>
    </source>
</evidence>
<name>A0A9D4S3Z2_DREPO</name>
<dbReference type="EMBL" id="JAIWYP010000001">
    <property type="protein sequence ID" value="KAH3890836.1"/>
    <property type="molecule type" value="Genomic_DNA"/>
</dbReference>
<reference evidence="1" key="2">
    <citation type="submission" date="2020-11" db="EMBL/GenBank/DDBJ databases">
        <authorList>
            <person name="McCartney M.A."/>
            <person name="Auch B."/>
            <person name="Kono T."/>
            <person name="Mallez S."/>
            <person name="Becker A."/>
            <person name="Gohl D.M."/>
            <person name="Silverstein K.A.T."/>
            <person name="Koren S."/>
            <person name="Bechman K.B."/>
            <person name="Herman A."/>
            <person name="Abrahante J.E."/>
            <person name="Garbe J."/>
        </authorList>
    </citation>
    <scope>NUCLEOTIDE SEQUENCE</scope>
    <source>
        <strain evidence="1">Duluth1</strain>
        <tissue evidence="1">Whole animal</tissue>
    </source>
</reference>
<proteinExistence type="predicted"/>
<sequence>MWKEKATEIRKSVSVLKTWYTSLRRRYGRLKKKQSGNDDTKLTKRDKWVVRHFAFLHPFILEVQKRPIVSVS</sequence>